<dbReference type="CDD" id="cd00024">
    <property type="entry name" value="CD_CSD"/>
    <property type="match status" value="1"/>
</dbReference>
<evidence type="ECO:0000259" key="4">
    <source>
        <dbReference type="PROSITE" id="PS50013"/>
    </source>
</evidence>
<protein>
    <recommendedName>
        <fullName evidence="4">Chromo domain-containing protein</fullName>
    </recommendedName>
</protein>
<dbReference type="GO" id="GO:0006338">
    <property type="term" value="P:chromatin remodeling"/>
    <property type="evidence" value="ECO:0007669"/>
    <property type="project" value="UniProtKB-ARBA"/>
</dbReference>
<keyword evidence="2" id="KW-0175">Coiled coil</keyword>
<accession>A0AAE0KD79</accession>
<gene>
    <name evidence="5" type="ORF">B0T24DRAFT_657686</name>
</gene>
<organism evidence="5 6">
    <name type="scientific">Lasiosphaeria ovina</name>
    <dbReference type="NCBI Taxonomy" id="92902"/>
    <lineage>
        <taxon>Eukaryota</taxon>
        <taxon>Fungi</taxon>
        <taxon>Dikarya</taxon>
        <taxon>Ascomycota</taxon>
        <taxon>Pezizomycotina</taxon>
        <taxon>Sordariomycetes</taxon>
        <taxon>Sordariomycetidae</taxon>
        <taxon>Sordariales</taxon>
        <taxon>Lasiosphaeriaceae</taxon>
        <taxon>Lasiosphaeria</taxon>
    </lineage>
</organism>
<feature type="compositionally biased region" description="Polar residues" evidence="3">
    <location>
        <begin position="394"/>
        <end position="424"/>
    </location>
</feature>
<evidence type="ECO:0000313" key="6">
    <source>
        <dbReference type="Proteomes" id="UP001287356"/>
    </source>
</evidence>
<feature type="compositionally biased region" description="Polar residues" evidence="3">
    <location>
        <begin position="96"/>
        <end position="109"/>
    </location>
</feature>
<reference evidence="5" key="1">
    <citation type="journal article" date="2023" name="Mol. Phylogenet. Evol.">
        <title>Genome-scale phylogeny and comparative genomics of the fungal order Sordariales.</title>
        <authorList>
            <person name="Hensen N."/>
            <person name="Bonometti L."/>
            <person name="Westerberg I."/>
            <person name="Brannstrom I.O."/>
            <person name="Guillou S."/>
            <person name="Cros-Aarteil S."/>
            <person name="Calhoun S."/>
            <person name="Haridas S."/>
            <person name="Kuo A."/>
            <person name="Mondo S."/>
            <person name="Pangilinan J."/>
            <person name="Riley R."/>
            <person name="LaButti K."/>
            <person name="Andreopoulos B."/>
            <person name="Lipzen A."/>
            <person name="Chen C."/>
            <person name="Yan M."/>
            <person name="Daum C."/>
            <person name="Ng V."/>
            <person name="Clum A."/>
            <person name="Steindorff A."/>
            <person name="Ohm R.A."/>
            <person name="Martin F."/>
            <person name="Silar P."/>
            <person name="Natvig D.O."/>
            <person name="Lalanne C."/>
            <person name="Gautier V."/>
            <person name="Ament-Velasquez S.L."/>
            <person name="Kruys A."/>
            <person name="Hutchinson M.I."/>
            <person name="Powell A.J."/>
            <person name="Barry K."/>
            <person name="Miller A.N."/>
            <person name="Grigoriev I.V."/>
            <person name="Debuchy R."/>
            <person name="Gladieux P."/>
            <person name="Hiltunen Thoren M."/>
            <person name="Johannesson H."/>
        </authorList>
    </citation>
    <scope>NUCLEOTIDE SEQUENCE</scope>
    <source>
        <strain evidence="5">CBS 958.72</strain>
    </source>
</reference>
<proteinExistence type="predicted"/>
<feature type="compositionally biased region" description="Low complexity" evidence="3">
    <location>
        <begin position="1371"/>
        <end position="1392"/>
    </location>
</feature>
<feature type="compositionally biased region" description="Low complexity" evidence="3">
    <location>
        <begin position="111"/>
        <end position="134"/>
    </location>
</feature>
<evidence type="ECO:0000256" key="3">
    <source>
        <dbReference type="SAM" id="MobiDB-lite"/>
    </source>
</evidence>
<dbReference type="Proteomes" id="UP001287356">
    <property type="component" value="Unassembled WGS sequence"/>
</dbReference>
<feature type="region of interest" description="Disordered" evidence="3">
    <location>
        <begin position="61"/>
        <end position="438"/>
    </location>
</feature>
<dbReference type="PROSITE" id="PS50013">
    <property type="entry name" value="CHROMO_2"/>
    <property type="match status" value="1"/>
</dbReference>
<evidence type="ECO:0000256" key="2">
    <source>
        <dbReference type="SAM" id="Coils"/>
    </source>
</evidence>
<name>A0AAE0KD79_9PEZI</name>
<comment type="caution">
    <text evidence="5">The sequence shown here is derived from an EMBL/GenBank/DDBJ whole genome shotgun (WGS) entry which is preliminary data.</text>
</comment>
<feature type="compositionally biased region" description="Polar residues" evidence="3">
    <location>
        <begin position="222"/>
        <end position="258"/>
    </location>
</feature>
<comment type="subunit">
    <text evidence="1">Component of the NuA4 histone acetyltransferase complex.</text>
</comment>
<dbReference type="EMBL" id="JAULSN010000004">
    <property type="protein sequence ID" value="KAK3374020.1"/>
    <property type="molecule type" value="Genomic_DNA"/>
</dbReference>
<feature type="compositionally biased region" description="Basic and acidic residues" evidence="3">
    <location>
        <begin position="755"/>
        <end position="766"/>
    </location>
</feature>
<feature type="compositionally biased region" description="Basic and acidic residues" evidence="3">
    <location>
        <begin position="23"/>
        <end position="35"/>
    </location>
</feature>
<dbReference type="Gene3D" id="2.40.50.40">
    <property type="match status" value="1"/>
</dbReference>
<feature type="compositionally biased region" description="Basic residues" evidence="3">
    <location>
        <begin position="151"/>
        <end position="161"/>
    </location>
</feature>
<feature type="compositionally biased region" description="Polar residues" evidence="3">
    <location>
        <begin position="703"/>
        <end position="712"/>
    </location>
</feature>
<feature type="compositionally biased region" description="Basic and acidic residues" evidence="3">
    <location>
        <begin position="194"/>
        <end position="209"/>
    </location>
</feature>
<feature type="region of interest" description="Disordered" evidence="3">
    <location>
        <begin position="740"/>
        <end position="772"/>
    </location>
</feature>
<reference evidence="5" key="2">
    <citation type="submission" date="2023-06" db="EMBL/GenBank/DDBJ databases">
        <authorList>
            <consortium name="Lawrence Berkeley National Laboratory"/>
            <person name="Haridas S."/>
            <person name="Hensen N."/>
            <person name="Bonometti L."/>
            <person name="Westerberg I."/>
            <person name="Brannstrom I.O."/>
            <person name="Guillou S."/>
            <person name="Cros-Aarteil S."/>
            <person name="Calhoun S."/>
            <person name="Kuo A."/>
            <person name="Mondo S."/>
            <person name="Pangilinan J."/>
            <person name="Riley R."/>
            <person name="Labutti K."/>
            <person name="Andreopoulos B."/>
            <person name="Lipzen A."/>
            <person name="Chen C."/>
            <person name="Yanf M."/>
            <person name="Daum C."/>
            <person name="Ng V."/>
            <person name="Clum A."/>
            <person name="Steindorff A."/>
            <person name="Ohm R."/>
            <person name="Martin F."/>
            <person name="Silar P."/>
            <person name="Natvig D."/>
            <person name="Lalanne C."/>
            <person name="Gautier V."/>
            <person name="Ament-Velasquez S.L."/>
            <person name="Kruys A."/>
            <person name="Hutchinson M.I."/>
            <person name="Powell A.J."/>
            <person name="Barry K."/>
            <person name="Miller A.N."/>
            <person name="Grigoriev I.V."/>
            <person name="Debuchy R."/>
            <person name="Gladieux P."/>
            <person name="Thoren M.H."/>
            <person name="Johannesson H."/>
        </authorList>
    </citation>
    <scope>NUCLEOTIDE SEQUENCE</scope>
    <source>
        <strain evidence="5">CBS 958.72</strain>
    </source>
</reference>
<dbReference type="SUPFAM" id="SSF54160">
    <property type="entry name" value="Chromo domain-like"/>
    <property type="match status" value="1"/>
</dbReference>
<feature type="region of interest" description="Disordered" evidence="3">
    <location>
        <begin position="598"/>
        <end position="631"/>
    </location>
</feature>
<feature type="region of interest" description="Disordered" evidence="3">
    <location>
        <begin position="1057"/>
        <end position="1089"/>
    </location>
</feature>
<evidence type="ECO:0000313" key="5">
    <source>
        <dbReference type="EMBL" id="KAK3374020.1"/>
    </source>
</evidence>
<feature type="region of interest" description="Disordered" evidence="3">
    <location>
        <begin position="517"/>
        <end position="561"/>
    </location>
</feature>
<feature type="region of interest" description="Disordered" evidence="3">
    <location>
        <begin position="686"/>
        <end position="712"/>
    </location>
</feature>
<feature type="compositionally biased region" description="Basic and acidic residues" evidence="3">
    <location>
        <begin position="693"/>
        <end position="702"/>
    </location>
</feature>
<feature type="region of interest" description="Disordered" evidence="3">
    <location>
        <begin position="1"/>
        <end position="35"/>
    </location>
</feature>
<dbReference type="InterPro" id="IPR000953">
    <property type="entry name" value="Chromo/chromo_shadow_dom"/>
</dbReference>
<keyword evidence="6" id="KW-1185">Reference proteome</keyword>
<feature type="region of interest" description="Disordered" evidence="3">
    <location>
        <begin position="1364"/>
        <end position="1430"/>
    </location>
</feature>
<sequence>MTQEAARSSNPRSKRRKSTQPPRRQDTPHAAPEEEKLYAIRGIIEEKYKRRKLLYRIDWEDDPDTGETFEPTWEPAENATPVAVADWEEEKRRRQLQQVLPASPTSPTSGAAAAPAAAAPVAAVPAAAAAAPPAIDNDAGAGRDTESSRPASRRANNKRKAGASEDSAPRKKPKPETDLANDGGLPWAFVEEVPDNRGNRLSVDIEARPVFDPSEYLPVPPSQGSQETSQAQAALRVSQTTTIPDSQGLSDSLPSQHTPADWPLHEDSRKGIAGLEQEVPEPHDRPQASIEDPVQQAVQEPAPPEHTVERDSPSKDVTTRVQTSQPAPDETLRDGTPPHCSAIRLSPSKSNPDIPSRQPDSRQASSPSFGLVDGQHGTTERRSSNGLPEFPLQDFQSSARNKSSSQGFLSQPELNFGPSVSETSPFKRGPPSSAVGLQRDDSLVFEPSQRSINPYHLALIDSVVLPRDSHFAQVVFPLGSNPSQIRTQSQEVIEREEVVPDTTPKWRRGAAAERLSQALGSFDGRTGRSTSNTSDSDSSLRPLQPPKTIIMDGFPRERTPRSSAVDELRQLRASVFKEPLAHLTTLSSVQGTIQAHEVEPGHPTVSPSAFLPASDDGIAQRPGQPFEGQPELFGSWQDVSSSVAFRGLDMSSGAKPSSAVPQESISAAEKLRRSLSMGLAPDISASRLSISPDHPELAEGHEQTPTTVAPSDLTTTDYASIGDAALPNNDLHTLPVLGEGPGNPAAALGGVGYQESREDNHEEPGDGRQSSPILSEFIITLPMAASTRAQYLKTISDNKATMIEFGEVFTRSFTRLPSDSLVRRIDAVFERFLELCDLPAYADTFAPMEKGEMSRHATNSNPKFSFIHEFLNSLKNTKICILIISRPGRTFDYLEAVVSAGGIHHQVLGRENPISPAVSGGPNELNVILAAAGQDLSSINGGVEVVIAFDHDAREVSLPQTLGYDESTPLVLNLVVTYSLEHIDMQLGSGLDGLERKNALNVAIASAQDILKNPEPGYSEPHEAAEIFASFIKNPGDDLDWEPQALPSNLFEHWLSTQGTQGSQAEESQSQNELSVRKRANDNVEGGPSKRLRILDAQQPAHNTAPARMSDLLKSTLAKYMPAGNTRIHLTEVPVGQLELMACKIAELENLLHTQANAEAILHVRVKTLEEERDSYKRTVQTTQPKYMQALKDRGTFEVEHKKAIDDANTAKKRLEAARVEAATLKEQIKDLQSDKSIAALANLSNPEVAGLAQAWKDLEEAQAKAQSLEKKLTSAQNETEYSRAAYQDASNSFVELKAENQELRAKAEILAKRADENLVRIHQINAENQVDATRRQTDELHAIIRERERELERVREELRVMRSGRRETRQVSVPRSPRPSVMSPRPSRAVVGGAGSRGTSPAPFDGAAGPATTVPGMAFNNGRWPHLRD</sequence>
<dbReference type="InterPro" id="IPR016197">
    <property type="entry name" value="Chromo-like_dom_sf"/>
</dbReference>
<feature type="compositionally biased region" description="Low complexity" evidence="3">
    <location>
        <begin position="523"/>
        <end position="539"/>
    </location>
</feature>
<feature type="domain" description="Chromo" evidence="4">
    <location>
        <begin position="38"/>
        <end position="78"/>
    </location>
</feature>
<dbReference type="Gene3D" id="3.40.50.12360">
    <property type="match status" value="1"/>
</dbReference>
<feature type="compositionally biased region" description="Basic and acidic residues" evidence="3">
    <location>
        <begin position="306"/>
        <end position="318"/>
    </location>
</feature>
<feature type="compositionally biased region" description="Polar residues" evidence="3">
    <location>
        <begin position="1057"/>
        <end position="1074"/>
    </location>
</feature>
<evidence type="ECO:0000256" key="1">
    <source>
        <dbReference type="ARBA" id="ARBA00011353"/>
    </source>
</evidence>
<dbReference type="InterPro" id="IPR038609">
    <property type="entry name" value="HDA1_su2/3_sf"/>
</dbReference>
<feature type="coiled-coil region" evidence="2">
    <location>
        <begin position="1201"/>
        <end position="1314"/>
    </location>
</feature>